<evidence type="ECO:0000256" key="5">
    <source>
        <dbReference type="ARBA" id="ARBA00023136"/>
    </source>
</evidence>
<feature type="transmembrane region" description="Helical" evidence="6">
    <location>
        <begin position="97"/>
        <end position="122"/>
    </location>
</feature>
<name>A0A7V0Z543_UNCW3</name>
<evidence type="ECO:0000313" key="7">
    <source>
        <dbReference type="EMBL" id="HDY58821.1"/>
    </source>
</evidence>
<reference evidence="7" key="1">
    <citation type="journal article" date="2020" name="mSystems">
        <title>Genome- and Community-Level Interaction Insights into Carbon Utilization and Element Cycling Functions of Hydrothermarchaeota in Hydrothermal Sediment.</title>
        <authorList>
            <person name="Zhou Z."/>
            <person name="Liu Y."/>
            <person name="Xu W."/>
            <person name="Pan J."/>
            <person name="Luo Z.H."/>
            <person name="Li M."/>
        </authorList>
    </citation>
    <scope>NUCLEOTIDE SEQUENCE [LARGE SCALE GENOMIC DNA]</scope>
    <source>
        <strain evidence="7">SpSt-258</strain>
    </source>
</reference>
<comment type="similarity">
    <text evidence="2">Belongs to the autoinducer-2 exporter (AI-2E) (TC 2.A.86) family.</text>
</comment>
<feature type="transmembrane region" description="Helical" evidence="6">
    <location>
        <begin position="44"/>
        <end position="62"/>
    </location>
</feature>
<evidence type="ECO:0000256" key="3">
    <source>
        <dbReference type="ARBA" id="ARBA00022692"/>
    </source>
</evidence>
<evidence type="ECO:0000256" key="4">
    <source>
        <dbReference type="ARBA" id="ARBA00022989"/>
    </source>
</evidence>
<keyword evidence="3 6" id="KW-0812">Transmembrane</keyword>
<gene>
    <name evidence="7" type="ORF">ENP86_04625</name>
</gene>
<dbReference type="GO" id="GO:0016020">
    <property type="term" value="C:membrane"/>
    <property type="evidence" value="ECO:0007669"/>
    <property type="project" value="UniProtKB-SubCell"/>
</dbReference>
<proteinExistence type="inferred from homology"/>
<sequence>MERILPYFAIAILLIFVLVSRVFTPVWLLVLAIFILWQYRRTKEIRPVFFATLFLLCGYVIIYYFSILIPFIIGTGIAYIVAPLIDRLEQKKIPRALAILIVLLPLIAHVPFIIFLLVINLIGEIKILIEKMPELVDQSKVFFSGIIQRLAAVGITLNQEVVLNAINNYFGTLLNGLLQTILQIGQGVKGIIFLLYNFILAPIISYILLADREKIAEWMKNLLPEEEHQGFNSFIKKLNVSFSRYFRGQFILMIVVGFIIGFMLWLLGIRYYVFLGIVAGLCNLIPNVGFVLGLVIAIFVGLFTPPAMITIIKILAVYLGEQLLENLFLGPVIIGKAARLNPAIVMLALILGGTIAGFWGLILAVPVVIFMREVLNHFFGLRL</sequence>
<evidence type="ECO:0000256" key="2">
    <source>
        <dbReference type="ARBA" id="ARBA00009773"/>
    </source>
</evidence>
<keyword evidence="4 6" id="KW-1133">Transmembrane helix</keyword>
<feature type="transmembrane region" description="Helical" evidence="6">
    <location>
        <begin position="191"/>
        <end position="210"/>
    </location>
</feature>
<dbReference type="GO" id="GO:0055085">
    <property type="term" value="P:transmembrane transport"/>
    <property type="evidence" value="ECO:0007669"/>
    <property type="project" value="TreeGrafter"/>
</dbReference>
<accession>A0A7V0Z543</accession>
<dbReference type="EMBL" id="DSKY01000013">
    <property type="protein sequence ID" value="HDY58821.1"/>
    <property type="molecule type" value="Genomic_DNA"/>
</dbReference>
<evidence type="ECO:0000256" key="1">
    <source>
        <dbReference type="ARBA" id="ARBA00004141"/>
    </source>
</evidence>
<keyword evidence="5 6" id="KW-0472">Membrane</keyword>
<evidence type="ECO:0000256" key="6">
    <source>
        <dbReference type="SAM" id="Phobius"/>
    </source>
</evidence>
<organism evidence="7">
    <name type="scientific">candidate division WOR-3 bacterium</name>
    <dbReference type="NCBI Taxonomy" id="2052148"/>
    <lineage>
        <taxon>Bacteria</taxon>
        <taxon>Bacteria division WOR-3</taxon>
    </lineage>
</organism>
<comment type="caution">
    <text evidence="7">The sequence shown here is derived from an EMBL/GenBank/DDBJ whole genome shotgun (WGS) entry which is preliminary data.</text>
</comment>
<feature type="transmembrane region" description="Helical" evidence="6">
    <location>
        <begin position="6"/>
        <end position="37"/>
    </location>
</feature>
<feature type="transmembrane region" description="Helical" evidence="6">
    <location>
        <begin position="344"/>
        <end position="370"/>
    </location>
</feature>
<dbReference type="Pfam" id="PF01594">
    <property type="entry name" value="AI-2E_transport"/>
    <property type="match status" value="1"/>
</dbReference>
<dbReference type="AlphaFoldDB" id="A0A7V0Z543"/>
<feature type="transmembrane region" description="Helical" evidence="6">
    <location>
        <begin position="273"/>
        <end position="303"/>
    </location>
</feature>
<protein>
    <submittedName>
        <fullName evidence="7">AI-2E family transporter</fullName>
    </submittedName>
</protein>
<feature type="transmembrane region" description="Helical" evidence="6">
    <location>
        <begin position="245"/>
        <end position="267"/>
    </location>
</feature>
<dbReference type="PANTHER" id="PTHR21716">
    <property type="entry name" value="TRANSMEMBRANE PROTEIN"/>
    <property type="match status" value="1"/>
</dbReference>
<dbReference type="InterPro" id="IPR002549">
    <property type="entry name" value="AI-2E-like"/>
</dbReference>
<dbReference type="PANTHER" id="PTHR21716:SF62">
    <property type="entry name" value="TRANSPORT PROTEIN YDBI-RELATED"/>
    <property type="match status" value="1"/>
</dbReference>
<comment type="subcellular location">
    <subcellularLocation>
        <location evidence="1">Membrane</location>
        <topology evidence="1">Multi-pass membrane protein</topology>
    </subcellularLocation>
</comment>